<dbReference type="PANTHER" id="PTHR22930:SF199">
    <property type="entry name" value="PROTEIN ALP1-LIKE"/>
    <property type="match status" value="1"/>
</dbReference>
<gene>
    <name evidence="10" type="ORF">CCAM_LOCUS24810</name>
</gene>
<evidence type="ECO:0000256" key="2">
    <source>
        <dbReference type="ARBA" id="ARBA00004123"/>
    </source>
</evidence>
<evidence type="ECO:0000313" key="10">
    <source>
        <dbReference type="EMBL" id="VFQ83034.1"/>
    </source>
</evidence>
<evidence type="ECO:0000256" key="7">
    <source>
        <dbReference type="ARBA" id="ARBA00023242"/>
    </source>
</evidence>
<evidence type="ECO:0000259" key="9">
    <source>
        <dbReference type="Pfam" id="PF13359"/>
    </source>
</evidence>
<dbReference type="InterPro" id="IPR027806">
    <property type="entry name" value="HARBI1_dom"/>
</dbReference>
<evidence type="ECO:0000313" key="11">
    <source>
        <dbReference type="Proteomes" id="UP000595140"/>
    </source>
</evidence>
<comment type="cofactor">
    <cofactor evidence="1">
        <name>a divalent metal cation</name>
        <dbReference type="ChEBI" id="CHEBI:60240"/>
    </cofactor>
</comment>
<keyword evidence="6" id="KW-0378">Hydrolase</keyword>
<dbReference type="OrthoDB" id="1839207at2759"/>
<dbReference type="GO" id="GO:0046872">
    <property type="term" value="F:metal ion binding"/>
    <property type="evidence" value="ECO:0007669"/>
    <property type="project" value="UniProtKB-KW"/>
</dbReference>
<evidence type="ECO:0000256" key="8">
    <source>
        <dbReference type="SAM" id="MobiDB-lite"/>
    </source>
</evidence>
<keyword evidence="5" id="KW-0479">Metal-binding</keyword>
<dbReference type="Proteomes" id="UP000595140">
    <property type="component" value="Unassembled WGS sequence"/>
</dbReference>
<dbReference type="GO" id="GO:0005634">
    <property type="term" value="C:nucleus"/>
    <property type="evidence" value="ECO:0007669"/>
    <property type="project" value="UniProtKB-SubCell"/>
</dbReference>
<dbReference type="GO" id="GO:0004518">
    <property type="term" value="F:nuclease activity"/>
    <property type="evidence" value="ECO:0007669"/>
    <property type="project" value="UniProtKB-KW"/>
</dbReference>
<sequence length="756" mass="84494">MEISSFPFPCSDDPSLNLWTLFQDSDFAAPPTAKKQKTHDSYSSGDSVGEILSMLLPAEENPATESSLNTECSRGVAVKRGRVESFDSVRTSGGGGQRRLWVKSRSNAWWEQCSRRDFPDGEFKKAFRMSRATFDMICEELEPVVTKKDTMLRLAIPVRQRVAVCIWRLATGEPLREVSKRFGLGISTCHKLVLEVSAAINGVLMPKFIQWPDEFNTTRIKREFHTVAGIPNVVGAMYTTHIPIIAPKASVSSYFNKRRTARIQKTSYSVTVQGVVGPTGVFNDVCIGWPGSMSDGEILEKSAIHHRASQGLLKDLWVVGNSGYALRDWMLVPYSHKNLTWTQHTFNEKVGEVEKVAKAAFMRLKARWSCLQRRTEVKLQELPVVLGACCVLHNICEMRGEGLEPELRFDLYDDEFPPENGGRSENAVRARDQIAHELLHHRQAGTNNPLPLPTLNLLLPPVTPLIRRPSHQSSSQAREIIAQEPVPLNQLPGRFNPKILSWDQWEERLGSMGYLALDSGPVFKESSRVTKKVLAVWADRVIKPERVHPEPTKDLEDACEKLLKGDPVTGKPYAYGGWVFRLSNPDGGASATHDAEDNRADSPDGHAEAGSPHPDMNFNRMTTIIEDDDDDVQVLHSNRSPLSNSPGMDGATSARCSPIHEQSQKLKSPSARHHSKVDRANPPKSRSNQVLKRSVHLPLQKPRTKKGRALIRVPGEARRGRLAYQTGRRKPSKKPSYPCPKNSARPGSFQRRLAKH</sequence>
<organism evidence="10 11">
    <name type="scientific">Cuscuta campestris</name>
    <dbReference type="NCBI Taxonomy" id="132261"/>
    <lineage>
        <taxon>Eukaryota</taxon>
        <taxon>Viridiplantae</taxon>
        <taxon>Streptophyta</taxon>
        <taxon>Embryophyta</taxon>
        <taxon>Tracheophyta</taxon>
        <taxon>Spermatophyta</taxon>
        <taxon>Magnoliopsida</taxon>
        <taxon>eudicotyledons</taxon>
        <taxon>Gunneridae</taxon>
        <taxon>Pentapetalae</taxon>
        <taxon>asterids</taxon>
        <taxon>lamiids</taxon>
        <taxon>Solanales</taxon>
        <taxon>Convolvulaceae</taxon>
        <taxon>Cuscuteae</taxon>
        <taxon>Cuscuta</taxon>
        <taxon>Cuscuta subgen. Grammica</taxon>
        <taxon>Cuscuta sect. Cleistogrammica</taxon>
    </lineage>
</organism>
<evidence type="ECO:0000256" key="4">
    <source>
        <dbReference type="ARBA" id="ARBA00022722"/>
    </source>
</evidence>
<feature type="compositionally biased region" description="Low complexity" evidence="8">
    <location>
        <begin position="734"/>
        <end position="743"/>
    </location>
</feature>
<comment type="similarity">
    <text evidence="3">Belongs to the HARBI1 family.</text>
</comment>
<dbReference type="AlphaFoldDB" id="A0A484M3L1"/>
<keyword evidence="11" id="KW-1185">Reference proteome</keyword>
<evidence type="ECO:0000256" key="6">
    <source>
        <dbReference type="ARBA" id="ARBA00022801"/>
    </source>
</evidence>
<reference evidence="10 11" key="1">
    <citation type="submission" date="2018-04" db="EMBL/GenBank/DDBJ databases">
        <authorList>
            <person name="Vogel A."/>
        </authorList>
    </citation>
    <scope>NUCLEOTIDE SEQUENCE [LARGE SCALE GENOMIC DNA]</scope>
</reference>
<evidence type="ECO:0000256" key="3">
    <source>
        <dbReference type="ARBA" id="ARBA00006958"/>
    </source>
</evidence>
<keyword evidence="4" id="KW-0540">Nuclease</keyword>
<dbReference type="Pfam" id="PF13359">
    <property type="entry name" value="DDE_Tnp_4"/>
    <property type="match status" value="1"/>
</dbReference>
<dbReference type="EMBL" id="OOIL02002492">
    <property type="protein sequence ID" value="VFQ83034.1"/>
    <property type="molecule type" value="Genomic_DNA"/>
</dbReference>
<name>A0A484M3L1_9ASTE</name>
<evidence type="ECO:0000256" key="5">
    <source>
        <dbReference type="ARBA" id="ARBA00022723"/>
    </source>
</evidence>
<feature type="compositionally biased region" description="Basic and acidic residues" evidence="8">
    <location>
        <begin position="593"/>
        <end position="607"/>
    </location>
</feature>
<accession>A0A484M3L1</accession>
<feature type="compositionally biased region" description="Polar residues" evidence="8">
    <location>
        <begin position="635"/>
        <end position="646"/>
    </location>
</feature>
<comment type="subcellular location">
    <subcellularLocation>
        <location evidence="2">Nucleus</location>
    </subcellularLocation>
</comment>
<evidence type="ECO:0000256" key="1">
    <source>
        <dbReference type="ARBA" id="ARBA00001968"/>
    </source>
</evidence>
<feature type="region of interest" description="Disordered" evidence="8">
    <location>
        <begin position="587"/>
        <end position="619"/>
    </location>
</feature>
<dbReference type="GO" id="GO:0016787">
    <property type="term" value="F:hydrolase activity"/>
    <property type="evidence" value="ECO:0007669"/>
    <property type="project" value="UniProtKB-KW"/>
</dbReference>
<proteinExistence type="inferred from homology"/>
<feature type="domain" description="DDE Tnp4" evidence="9">
    <location>
        <begin position="238"/>
        <end position="394"/>
    </location>
</feature>
<dbReference type="PANTHER" id="PTHR22930">
    <property type="match status" value="1"/>
</dbReference>
<keyword evidence="7" id="KW-0539">Nucleus</keyword>
<protein>
    <recommendedName>
        <fullName evidence="9">DDE Tnp4 domain-containing protein</fullName>
    </recommendedName>
</protein>
<feature type="region of interest" description="Disordered" evidence="8">
    <location>
        <begin position="635"/>
        <end position="756"/>
    </location>
</feature>
<dbReference type="InterPro" id="IPR045249">
    <property type="entry name" value="HARBI1-like"/>
</dbReference>